<sequence>MLTIEVFETIASRIQNHQPESNPIIHRLDSGPKGGLVNGLPSSYSDGSTQEFDGILPWRDISEAPCSDYLVKILAWFELLGHSLENLDHMGLICVCGRESIHKA</sequence>
<proteinExistence type="predicted"/>
<dbReference type="EMBL" id="BPLR01015388">
    <property type="protein sequence ID" value="GIY75784.1"/>
    <property type="molecule type" value="Genomic_DNA"/>
</dbReference>
<dbReference type="AlphaFoldDB" id="A0AAV4W1M1"/>
<reference evidence="1 2" key="1">
    <citation type="submission" date="2021-06" db="EMBL/GenBank/DDBJ databases">
        <title>Caerostris extrusa draft genome.</title>
        <authorList>
            <person name="Kono N."/>
            <person name="Arakawa K."/>
        </authorList>
    </citation>
    <scope>NUCLEOTIDE SEQUENCE [LARGE SCALE GENOMIC DNA]</scope>
</reference>
<keyword evidence="2" id="KW-1185">Reference proteome</keyword>
<comment type="caution">
    <text evidence="1">The sequence shown here is derived from an EMBL/GenBank/DDBJ whole genome shotgun (WGS) entry which is preliminary data.</text>
</comment>
<gene>
    <name evidence="1" type="ORF">CEXT_157621</name>
</gene>
<name>A0AAV4W1M1_CAEEX</name>
<protein>
    <submittedName>
        <fullName evidence="1">Uncharacterized protein</fullName>
    </submittedName>
</protein>
<evidence type="ECO:0000313" key="1">
    <source>
        <dbReference type="EMBL" id="GIY75784.1"/>
    </source>
</evidence>
<evidence type="ECO:0000313" key="2">
    <source>
        <dbReference type="Proteomes" id="UP001054945"/>
    </source>
</evidence>
<accession>A0AAV4W1M1</accession>
<dbReference type="Proteomes" id="UP001054945">
    <property type="component" value="Unassembled WGS sequence"/>
</dbReference>
<organism evidence="1 2">
    <name type="scientific">Caerostris extrusa</name>
    <name type="common">Bark spider</name>
    <name type="synonym">Caerostris bankana</name>
    <dbReference type="NCBI Taxonomy" id="172846"/>
    <lineage>
        <taxon>Eukaryota</taxon>
        <taxon>Metazoa</taxon>
        <taxon>Ecdysozoa</taxon>
        <taxon>Arthropoda</taxon>
        <taxon>Chelicerata</taxon>
        <taxon>Arachnida</taxon>
        <taxon>Araneae</taxon>
        <taxon>Araneomorphae</taxon>
        <taxon>Entelegynae</taxon>
        <taxon>Araneoidea</taxon>
        <taxon>Araneidae</taxon>
        <taxon>Caerostris</taxon>
    </lineage>
</organism>